<dbReference type="NCBIfam" id="TIGR00756">
    <property type="entry name" value="PPR"/>
    <property type="match status" value="1"/>
</dbReference>
<name>A0A8K0MNW8_9ROSA</name>
<organism evidence="2 3">
    <name type="scientific">Rhamnella rubrinervis</name>
    <dbReference type="NCBI Taxonomy" id="2594499"/>
    <lineage>
        <taxon>Eukaryota</taxon>
        <taxon>Viridiplantae</taxon>
        <taxon>Streptophyta</taxon>
        <taxon>Embryophyta</taxon>
        <taxon>Tracheophyta</taxon>
        <taxon>Spermatophyta</taxon>
        <taxon>Magnoliopsida</taxon>
        <taxon>eudicotyledons</taxon>
        <taxon>Gunneridae</taxon>
        <taxon>Pentapetalae</taxon>
        <taxon>rosids</taxon>
        <taxon>fabids</taxon>
        <taxon>Rosales</taxon>
        <taxon>Rhamnaceae</taxon>
        <taxon>rhamnoid group</taxon>
        <taxon>Rhamneae</taxon>
        <taxon>Rhamnella</taxon>
    </lineage>
</organism>
<dbReference type="InterPro" id="IPR011990">
    <property type="entry name" value="TPR-like_helical_dom_sf"/>
</dbReference>
<evidence type="ECO:0000313" key="2">
    <source>
        <dbReference type="EMBL" id="KAF3453022.1"/>
    </source>
</evidence>
<sequence>MLSLSMSCVRLKYLSSAIRSILYHRPVSKTTIDLLVLETPSHQCRDFKEFKQILCQMILTRLIKDTFAAKRVLQFSTRNRPFIHVDYSYQIFNFIENLNASFYNIMMMAYVRRNYPHRAITFYELMLYREVGRPNVYTYPFLVEACAIRKSKFEGKQMHNHLLKLGFDSDVHVRSTFVDMYADCYMAEDALKIFNEGPFMG</sequence>
<dbReference type="InterPro" id="IPR002885">
    <property type="entry name" value="PPR_rpt"/>
</dbReference>
<dbReference type="Proteomes" id="UP000796880">
    <property type="component" value="Unassembled WGS sequence"/>
</dbReference>
<dbReference type="Gene3D" id="1.25.40.10">
    <property type="entry name" value="Tetratricopeptide repeat domain"/>
    <property type="match status" value="1"/>
</dbReference>
<dbReference type="OrthoDB" id="750171at2759"/>
<reference evidence="2" key="1">
    <citation type="submission" date="2020-03" db="EMBL/GenBank/DDBJ databases">
        <title>A high-quality chromosome-level genome assembly of a woody plant with both climbing and erect habits, Rhamnella rubrinervis.</title>
        <authorList>
            <person name="Lu Z."/>
            <person name="Yang Y."/>
            <person name="Zhu X."/>
            <person name="Sun Y."/>
        </authorList>
    </citation>
    <scope>NUCLEOTIDE SEQUENCE</scope>
    <source>
        <strain evidence="2">BYM</strain>
        <tissue evidence="2">Leaf</tissue>
    </source>
</reference>
<dbReference type="Pfam" id="PF13041">
    <property type="entry name" value="PPR_2"/>
    <property type="match status" value="1"/>
</dbReference>
<protein>
    <recommendedName>
        <fullName evidence="4">Pentatricopeptide repeat-containing protein</fullName>
    </recommendedName>
</protein>
<evidence type="ECO:0000256" key="1">
    <source>
        <dbReference type="ARBA" id="ARBA00022737"/>
    </source>
</evidence>
<keyword evidence="1" id="KW-0677">Repeat</keyword>
<dbReference type="PANTHER" id="PTHR47926">
    <property type="entry name" value="PENTATRICOPEPTIDE REPEAT-CONTAINING PROTEIN"/>
    <property type="match status" value="1"/>
</dbReference>
<proteinExistence type="predicted"/>
<gene>
    <name evidence="2" type="ORF">FNV43_RR03455</name>
</gene>
<evidence type="ECO:0008006" key="4">
    <source>
        <dbReference type="Google" id="ProtNLM"/>
    </source>
</evidence>
<dbReference type="EMBL" id="VOIH02000002">
    <property type="protein sequence ID" value="KAF3453022.1"/>
    <property type="molecule type" value="Genomic_DNA"/>
</dbReference>
<dbReference type="InterPro" id="IPR046960">
    <property type="entry name" value="PPR_At4g14850-like_plant"/>
</dbReference>
<evidence type="ECO:0000313" key="3">
    <source>
        <dbReference type="Proteomes" id="UP000796880"/>
    </source>
</evidence>
<dbReference type="PANTHER" id="PTHR47926:SF485">
    <property type="entry name" value="REPEAT-LIKE SUPERFAMILY PROTEIN, PUTATIVE-RELATED"/>
    <property type="match status" value="1"/>
</dbReference>
<dbReference type="AlphaFoldDB" id="A0A8K0MNW8"/>
<comment type="caution">
    <text evidence="2">The sequence shown here is derived from an EMBL/GenBank/DDBJ whole genome shotgun (WGS) entry which is preliminary data.</text>
</comment>
<keyword evidence="3" id="KW-1185">Reference proteome</keyword>
<dbReference type="GO" id="GO:0003723">
    <property type="term" value="F:RNA binding"/>
    <property type="evidence" value="ECO:0007669"/>
    <property type="project" value="InterPro"/>
</dbReference>
<accession>A0A8K0MNW8</accession>
<dbReference type="GO" id="GO:0009451">
    <property type="term" value="P:RNA modification"/>
    <property type="evidence" value="ECO:0007669"/>
    <property type="project" value="InterPro"/>
</dbReference>